<dbReference type="InterPro" id="IPR001715">
    <property type="entry name" value="CH_dom"/>
</dbReference>
<dbReference type="RefSeq" id="XP_056036548.1">
    <property type="nucleotide sequence ID" value="XM_056179751.1"/>
</dbReference>
<accession>A0AAF0AVR7</accession>
<dbReference type="PROSITE" id="PS50021">
    <property type="entry name" value="CH"/>
    <property type="match status" value="1"/>
</dbReference>
<dbReference type="GO" id="GO:0005516">
    <property type="term" value="F:calmodulin binding"/>
    <property type="evidence" value="ECO:0007669"/>
    <property type="project" value="TreeGrafter"/>
</dbReference>
<evidence type="ECO:0000313" key="2">
    <source>
        <dbReference type="EMBL" id="WBW72305.1"/>
    </source>
</evidence>
<dbReference type="Proteomes" id="UP001212411">
    <property type="component" value="Chromosome 1"/>
</dbReference>
<dbReference type="PANTHER" id="PTHR14149:SF14">
    <property type="entry name" value="CALPONIN-HOMOLOGY (CH) DOMAIN-CONTAINING PROTEIN"/>
    <property type="match status" value="1"/>
</dbReference>
<proteinExistence type="predicted"/>
<organism evidence="2 3">
    <name type="scientific">Schizosaccharomyces osmophilus</name>
    <dbReference type="NCBI Taxonomy" id="2545709"/>
    <lineage>
        <taxon>Eukaryota</taxon>
        <taxon>Fungi</taxon>
        <taxon>Dikarya</taxon>
        <taxon>Ascomycota</taxon>
        <taxon>Taphrinomycotina</taxon>
        <taxon>Schizosaccharomycetes</taxon>
        <taxon>Schizosaccharomycetales</taxon>
        <taxon>Schizosaccharomycetaceae</taxon>
        <taxon>Schizosaccharomyces</taxon>
    </lineage>
</organism>
<reference evidence="2 3" key="1">
    <citation type="journal article" date="2023" name="G3 (Bethesda)">
        <title>A high-quality reference genome for the fission yeast Schizosaccharomyces osmophilus.</title>
        <authorList>
            <person name="Jia G.S."/>
            <person name="Zhang W.C."/>
            <person name="Liang Y."/>
            <person name="Liu X.H."/>
            <person name="Rhind N."/>
            <person name="Pidoux A."/>
            <person name="Brysch-Herzberg M."/>
            <person name="Du L.L."/>
        </authorList>
    </citation>
    <scope>NUCLEOTIDE SEQUENCE [LARGE SCALE GENOMIC DNA]</scope>
    <source>
        <strain evidence="2 3">CBS 15793</strain>
    </source>
</reference>
<dbReference type="AlphaFoldDB" id="A0AAF0AVR7"/>
<evidence type="ECO:0000259" key="1">
    <source>
        <dbReference type="PROSITE" id="PS50021"/>
    </source>
</evidence>
<dbReference type="GeneID" id="80874440"/>
<dbReference type="SUPFAM" id="SSF47576">
    <property type="entry name" value="Calponin-homology domain, CH-domain"/>
    <property type="match status" value="1"/>
</dbReference>
<dbReference type="EMBL" id="CP115611">
    <property type="protein sequence ID" value="WBW72305.1"/>
    <property type="molecule type" value="Genomic_DNA"/>
</dbReference>
<evidence type="ECO:0000313" key="3">
    <source>
        <dbReference type="Proteomes" id="UP001212411"/>
    </source>
</evidence>
<feature type="domain" description="Calponin-homology (CH)" evidence="1">
    <location>
        <begin position="54"/>
        <end position="160"/>
    </location>
</feature>
<dbReference type="KEGG" id="som:SOMG_00958"/>
<name>A0AAF0AVR7_9SCHI</name>
<dbReference type="PANTHER" id="PTHR14149">
    <property type="entry name" value="RAS GTPASE-ACTIVATING PROTEIN WITH IQ MOTIF"/>
    <property type="match status" value="1"/>
</dbReference>
<dbReference type="GO" id="GO:0051015">
    <property type="term" value="F:actin filament binding"/>
    <property type="evidence" value="ECO:0007669"/>
    <property type="project" value="TreeGrafter"/>
</dbReference>
<protein>
    <submittedName>
        <fullName evidence="2">GTPase regulator Rng2-like</fullName>
    </submittedName>
</protein>
<sequence>MVDLQDPRALRELQVNAIPFSDPWKDDPIHLSKRLKEESDENCIGDHPQERKNSLDPDIWVAWIENQMEVVYTNTDDFITSLADGKVLYDLSMKFYPKLAGNWRPRCRTANGKKLYMGVFFEFLDFVGMFSAFRFEPKHLLEYSNIPRVIYSLHALSYLLNFLQATQHVPHLFGKIHLKRGEVELTNRQILPLRNSKKFPNFTKLKKHFYGRLHRNRQSSTQINKRILATKRPPSWINPLQAICRGYLLRTTINTRDIMKEKSQENTLKLPLLEKLLITPNADERLTMIKEIQQLYRIMVCLHSQMFHLPSPELSLDLSWLALLGSSVETYNQLIPPILNNVVFYLQENPSLWISVLKRLLFLGVDRVDISNYGLLVLKFFGFSVTTKDRKLLNEFILQGLITSLDEKITSESNDRNCGISPTFLWISKIFSSSLFLDFDSFFDKRASFILDSFYESQSSVKSLEVAAMHSVSEIIYSFYLHNKELPKEFFYIFNSLYYSEAARKNPRSLKTSMLWFFIDQVLSCIYRFHSQKYYRKHSEKFAFIKHYIRSLFEGVSNLATGEIQWHTRSYRIVEALIRKLIHGPIKSPPIELAGRSLSCTHKDIFSLHSVLKMCNDHGDFNNHPSFKRLITKLGSPKLCKKYEGQVLFLDTRREYMHSSIPCSQAAKYQLALSLCLPLVEGHLRCSLKETLWGIPTSLENQKFKGLLQLDQRIRDLHPSSLTGITDSFSTSPQPIQQWQSRLRKLLRNLTETNDDLESTRFLILYGRTDQACVKDIKEAYKKVAPLAKTLKQTGTENNEFLKFLSNIGSGFKKSKDYNYKHPLLDKSMGELLQMEIVYKCPSELLDHTLKIFVNKNRTALHFFLLNRKKLIDESVILVNDLVQAANIGIYFIEVFNLPFHTKQLQIWLTPVSTYPSEENYAEIKKQKRKKVAGFEHTKKQKSTK</sequence>
<dbReference type="InterPro" id="IPR036872">
    <property type="entry name" value="CH_dom_sf"/>
</dbReference>
<dbReference type="GO" id="GO:0005096">
    <property type="term" value="F:GTPase activator activity"/>
    <property type="evidence" value="ECO:0007669"/>
    <property type="project" value="TreeGrafter"/>
</dbReference>
<dbReference type="Gene3D" id="1.10.418.10">
    <property type="entry name" value="Calponin-like domain"/>
    <property type="match status" value="1"/>
</dbReference>
<gene>
    <name evidence="2" type="primary">npg1</name>
    <name evidence="2" type="ORF">SOMG_00958</name>
</gene>
<keyword evidence="3" id="KW-1185">Reference proteome</keyword>